<name>A0AA49JG99_9BACT</name>
<organism evidence="1">
    <name type="scientific">Roseihalotalea indica</name>
    <dbReference type="NCBI Taxonomy" id="2867963"/>
    <lineage>
        <taxon>Bacteria</taxon>
        <taxon>Pseudomonadati</taxon>
        <taxon>Bacteroidota</taxon>
        <taxon>Cytophagia</taxon>
        <taxon>Cytophagales</taxon>
        <taxon>Catalimonadaceae</taxon>
        <taxon>Roseihalotalea</taxon>
    </lineage>
</organism>
<protein>
    <submittedName>
        <fullName evidence="1">Uncharacterized protein</fullName>
    </submittedName>
</protein>
<accession>A0AA49JG99</accession>
<reference evidence="1" key="1">
    <citation type="journal article" date="2023" name="Comput. Struct. Biotechnol. J.">
        <title>Discovery of a novel marine Bacteroidetes with a rich repertoire of carbohydrate-active enzymes.</title>
        <authorList>
            <person name="Chen B."/>
            <person name="Liu G."/>
            <person name="Chen Q."/>
            <person name="Wang H."/>
            <person name="Liu L."/>
            <person name="Tang K."/>
        </authorList>
    </citation>
    <scope>NUCLEOTIDE SEQUENCE</scope>
    <source>
        <strain evidence="1">TK19036</strain>
    </source>
</reference>
<dbReference type="AlphaFoldDB" id="A0AA49JG99"/>
<evidence type="ECO:0000313" key="1">
    <source>
        <dbReference type="EMBL" id="WKN39641.1"/>
    </source>
</evidence>
<sequence>MALDQLRIKLHKQIDQLNDIQLEELNRLMVDILPEKKNASKKRPFGLRKGSLNYMADDFDAPLTILKNICLLIIPATSTNVTLRY</sequence>
<reference evidence="1" key="2">
    <citation type="journal article" date="2024" name="Antonie Van Leeuwenhoek">
        <title>Roseihalotalea indica gen. nov., sp. nov., a halophilic Bacteroidetes from mesopelagic Southwest Indian Ocean with higher carbohydrate metabolic potential.</title>
        <authorList>
            <person name="Chen B."/>
            <person name="Zhang M."/>
            <person name="Lin D."/>
            <person name="Ye J."/>
            <person name="Tang K."/>
        </authorList>
    </citation>
    <scope>NUCLEOTIDE SEQUENCE</scope>
    <source>
        <strain evidence="1">TK19036</strain>
    </source>
</reference>
<proteinExistence type="predicted"/>
<gene>
    <name evidence="1" type="ORF">K4G66_13160</name>
</gene>
<dbReference type="EMBL" id="CP120682">
    <property type="protein sequence ID" value="WKN39641.1"/>
    <property type="molecule type" value="Genomic_DNA"/>
</dbReference>